<organism evidence="2 3">
    <name type="scientific">Proteus mirabilis</name>
    <dbReference type="NCBI Taxonomy" id="584"/>
    <lineage>
        <taxon>Bacteria</taxon>
        <taxon>Pseudomonadati</taxon>
        <taxon>Pseudomonadota</taxon>
        <taxon>Gammaproteobacteria</taxon>
        <taxon>Enterobacterales</taxon>
        <taxon>Morganellaceae</taxon>
        <taxon>Proteus</taxon>
    </lineage>
</organism>
<dbReference type="Proteomes" id="UP000254191">
    <property type="component" value="Unassembled WGS sequence"/>
</dbReference>
<evidence type="ECO:0000313" key="2">
    <source>
        <dbReference type="EMBL" id="SUC40658.1"/>
    </source>
</evidence>
<dbReference type="AlphaFoldDB" id="A0A379GHZ6"/>
<name>A0A379GHZ6_PROMI</name>
<feature type="domain" description="CD-NTase-associated protein 12/Pycsar effector protein TIR" evidence="1">
    <location>
        <begin position="234"/>
        <end position="346"/>
    </location>
</feature>
<dbReference type="RefSeq" id="WP_004242982.1">
    <property type="nucleotide sequence ID" value="NZ_CP148143.1"/>
</dbReference>
<dbReference type="GO" id="GO:0050135">
    <property type="term" value="F:NADP+ nucleosidase activity"/>
    <property type="evidence" value="ECO:0007669"/>
    <property type="project" value="InterPro"/>
</dbReference>
<dbReference type="Pfam" id="PF10137">
    <property type="entry name" value="CAP12-PCTIR_TIR"/>
    <property type="match status" value="1"/>
</dbReference>
<accession>A0A379GHZ6</accession>
<dbReference type="EMBL" id="UGTS01000006">
    <property type="protein sequence ID" value="SUC40658.1"/>
    <property type="molecule type" value="Genomic_DNA"/>
</dbReference>
<proteinExistence type="predicted"/>
<sequence length="368" mass="42681">MLLTEQLQKIIERLPDEPKIKFNELEKIIEKADLVGKSWSGSWLGYQSRVYYVNFSMPPAGAIFSSHYGFEQMFSSGTRGDWRQYNFDDVINYIYQISGDVDINKYKIQFDEYEELFDESRNDILSLIYANKAKLPSDDLFLQKIIEKIEKFKIYTERDFVDVHRPRGKLLSTDMDAISEGIRTPPHIAMIAKMACLRESYSRCIDLKKESIKLFSHISNLHEKETKASRVGTNIFLGHGRSHLWRELKDFIKDKLHLPYDEFNRVPIAGTTNIARLAQMLDHASFAFLIMTAEDELQDGNMQARMNVIHEVGLFQGRLGFEKAIILLEEGCQEFSNINGLGQIRFPKGNISAIFENIREVLEREELI</sequence>
<evidence type="ECO:0000313" key="3">
    <source>
        <dbReference type="Proteomes" id="UP000254191"/>
    </source>
</evidence>
<protein>
    <submittedName>
        <fullName evidence="2">Predicted nucleotide-binding protein containing TIR-like domain</fullName>
    </submittedName>
</protein>
<gene>
    <name evidence="2" type="ORF">NCTC11938_04960</name>
</gene>
<dbReference type="InterPro" id="IPR019302">
    <property type="entry name" value="CAP12/PCTIR_TIR_dom"/>
</dbReference>
<evidence type="ECO:0000259" key="1">
    <source>
        <dbReference type="Pfam" id="PF10137"/>
    </source>
</evidence>
<reference evidence="2 3" key="1">
    <citation type="submission" date="2018-06" db="EMBL/GenBank/DDBJ databases">
        <authorList>
            <consortium name="Pathogen Informatics"/>
            <person name="Doyle S."/>
        </authorList>
    </citation>
    <scope>NUCLEOTIDE SEQUENCE [LARGE SCALE GENOMIC DNA]</scope>
    <source>
        <strain evidence="2 3">NCTC11938</strain>
    </source>
</reference>